<dbReference type="PROSITE" id="PS00041">
    <property type="entry name" value="HTH_ARAC_FAMILY_1"/>
    <property type="match status" value="1"/>
</dbReference>
<organism evidence="5 6">
    <name type="scientific">Shewanella halifaxensis (strain HAW-EB4)</name>
    <dbReference type="NCBI Taxonomy" id="458817"/>
    <lineage>
        <taxon>Bacteria</taxon>
        <taxon>Pseudomonadati</taxon>
        <taxon>Pseudomonadota</taxon>
        <taxon>Gammaproteobacteria</taxon>
        <taxon>Alteromonadales</taxon>
        <taxon>Shewanellaceae</taxon>
        <taxon>Shewanella</taxon>
    </lineage>
</organism>
<evidence type="ECO:0000256" key="2">
    <source>
        <dbReference type="ARBA" id="ARBA00023125"/>
    </source>
</evidence>
<dbReference type="AlphaFoldDB" id="B0TST1"/>
<protein>
    <submittedName>
        <fullName evidence="5">Transcriptional regulator, AraC family</fullName>
    </submittedName>
</protein>
<dbReference type="STRING" id="458817.Shal_0681"/>
<proteinExistence type="predicted"/>
<dbReference type="Proteomes" id="UP000001317">
    <property type="component" value="Chromosome"/>
</dbReference>
<dbReference type="HOGENOM" id="CLU_1348152_0_0_6"/>
<dbReference type="Gene3D" id="1.10.10.60">
    <property type="entry name" value="Homeodomain-like"/>
    <property type="match status" value="2"/>
</dbReference>
<name>B0TST1_SHEHH</name>
<dbReference type="PANTHER" id="PTHR43280:SF2">
    <property type="entry name" value="HTH-TYPE TRANSCRIPTIONAL REGULATOR EXSA"/>
    <property type="match status" value="1"/>
</dbReference>
<dbReference type="SUPFAM" id="SSF46689">
    <property type="entry name" value="Homeodomain-like"/>
    <property type="match status" value="2"/>
</dbReference>
<accession>B0TST1</accession>
<evidence type="ECO:0000313" key="6">
    <source>
        <dbReference type="Proteomes" id="UP000001317"/>
    </source>
</evidence>
<dbReference type="InterPro" id="IPR018060">
    <property type="entry name" value="HTH_AraC"/>
</dbReference>
<feature type="domain" description="HTH araC/xylS-type" evidence="4">
    <location>
        <begin position="72"/>
        <end position="170"/>
    </location>
</feature>
<dbReference type="eggNOG" id="COG4977">
    <property type="taxonomic scope" value="Bacteria"/>
</dbReference>
<evidence type="ECO:0000313" key="5">
    <source>
        <dbReference type="EMBL" id="ABZ75256.1"/>
    </source>
</evidence>
<dbReference type="GO" id="GO:0003700">
    <property type="term" value="F:DNA-binding transcription factor activity"/>
    <property type="evidence" value="ECO:0007669"/>
    <property type="project" value="InterPro"/>
</dbReference>
<dbReference type="PROSITE" id="PS01124">
    <property type="entry name" value="HTH_ARAC_FAMILY_2"/>
    <property type="match status" value="1"/>
</dbReference>
<dbReference type="InterPro" id="IPR018062">
    <property type="entry name" value="HTH_AraC-typ_CS"/>
</dbReference>
<reference evidence="5" key="1">
    <citation type="submission" date="2008-01" db="EMBL/GenBank/DDBJ databases">
        <title>Complete sequence of Shewanella halifaxensis HAW-EB4.</title>
        <authorList>
            <consortium name="US DOE Joint Genome Institute"/>
            <person name="Copeland A."/>
            <person name="Lucas S."/>
            <person name="Lapidus A."/>
            <person name="Glavina del Rio T."/>
            <person name="Dalin E."/>
            <person name="Tice H."/>
            <person name="Bruce D."/>
            <person name="Goodwin L."/>
            <person name="Pitluck S."/>
            <person name="Sims D."/>
            <person name="Brettin T."/>
            <person name="Detter J.C."/>
            <person name="Han C."/>
            <person name="Kuske C.R."/>
            <person name="Schmutz J."/>
            <person name="Larimer F."/>
            <person name="Land M."/>
            <person name="Hauser L."/>
            <person name="Kyrpides N."/>
            <person name="Kim E."/>
            <person name="Zhao J.-S."/>
            <person name="Richardson P."/>
        </authorList>
    </citation>
    <scope>NUCLEOTIDE SEQUENCE [LARGE SCALE GENOMIC DNA]</scope>
    <source>
        <strain evidence="5">HAW-EB4</strain>
    </source>
</reference>
<keyword evidence="2" id="KW-0238">DNA-binding</keyword>
<dbReference type="SMART" id="SM00342">
    <property type="entry name" value="HTH_ARAC"/>
    <property type="match status" value="1"/>
</dbReference>
<keyword evidence="1" id="KW-0805">Transcription regulation</keyword>
<dbReference type="EMBL" id="CP000931">
    <property type="protein sequence ID" value="ABZ75256.1"/>
    <property type="molecule type" value="Genomic_DNA"/>
</dbReference>
<keyword evidence="6" id="KW-1185">Reference proteome</keyword>
<dbReference type="GO" id="GO:0043565">
    <property type="term" value="F:sequence-specific DNA binding"/>
    <property type="evidence" value="ECO:0007669"/>
    <property type="project" value="InterPro"/>
</dbReference>
<dbReference type="PANTHER" id="PTHR43280">
    <property type="entry name" value="ARAC-FAMILY TRANSCRIPTIONAL REGULATOR"/>
    <property type="match status" value="1"/>
</dbReference>
<sequence>MLENARYGLLYEGEQITEIGKVFNLIDNSFDFSQILNILGILDKLSKHEPMKCLLKDHIEINHVKKIEDKLNTCISYIQEHLTEPLTVAMVASHIYMGVSTFSRFFNANMSITFWQYVIEQRVRRSARLLVKTDNSISYICAEVGFTSISSYNTKFKELMKLTPKQYRINHMDMRSGIETSCIVETQINKHVALIPTRSDIST</sequence>
<evidence type="ECO:0000256" key="1">
    <source>
        <dbReference type="ARBA" id="ARBA00023015"/>
    </source>
</evidence>
<keyword evidence="3" id="KW-0804">Transcription</keyword>
<evidence type="ECO:0000256" key="3">
    <source>
        <dbReference type="ARBA" id="ARBA00023163"/>
    </source>
</evidence>
<dbReference type="InterPro" id="IPR009057">
    <property type="entry name" value="Homeodomain-like_sf"/>
</dbReference>
<gene>
    <name evidence="5" type="ordered locus">Shal_0681</name>
</gene>
<dbReference type="KEGG" id="shl:Shal_0681"/>
<dbReference type="Pfam" id="PF12833">
    <property type="entry name" value="HTH_18"/>
    <property type="match status" value="1"/>
</dbReference>
<evidence type="ECO:0000259" key="4">
    <source>
        <dbReference type="PROSITE" id="PS01124"/>
    </source>
</evidence>